<proteinExistence type="predicted"/>
<organism evidence="1 2">
    <name type="scientific">Ganoderma sinense ZZ0214-1</name>
    <dbReference type="NCBI Taxonomy" id="1077348"/>
    <lineage>
        <taxon>Eukaryota</taxon>
        <taxon>Fungi</taxon>
        <taxon>Dikarya</taxon>
        <taxon>Basidiomycota</taxon>
        <taxon>Agaricomycotina</taxon>
        <taxon>Agaricomycetes</taxon>
        <taxon>Polyporales</taxon>
        <taxon>Polyporaceae</taxon>
        <taxon>Ganoderma</taxon>
    </lineage>
</organism>
<accession>A0A2G8RVF8</accession>
<reference evidence="1 2" key="1">
    <citation type="journal article" date="2015" name="Sci. Rep.">
        <title>Chromosome-level genome map provides insights into diverse defense mechanisms in the medicinal fungus Ganoderma sinense.</title>
        <authorList>
            <person name="Zhu Y."/>
            <person name="Xu J."/>
            <person name="Sun C."/>
            <person name="Zhou S."/>
            <person name="Xu H."/>
            <person name="Nelson D.R."/>
            <person name="Qian J."/>
            <person name="Song J."/>
            <person name="Luo H."/>
            <person name="Xiang L."/>
            <person name="Li Y."/>
            <person name="Xu Z."/>
            <person name="Ji A."/>
            <person name="Wang L."/>
            <person name="Lu S."/>
            <person name="Hayward A."/>
            <person name="Sun W."/>
            <person name="Li X."/>
            <person name="Schwartz D.C."/>
            <person name="Wang Y."/>
            <person name="Chen S."/>
        </authorList>
    </citation>
    <scope>NUCLEOTIDE SEQUENCE [LARGE SCALE GENOMIC DNA]</scope>
    <source>
        <strain evidence="1 2">ZZ0214-1</strain>
    </source>
</reference>
<dbReference type="OrthoDB" id="2758477at2759"/>
<dbReference type="AlphaFoldDB" id="A0A2G8RVF8"/>
<dbReference type="EMBL" id="AYKW01000056">
    <property type="protein sequence ID" value="PIL25493.1"/>
    <property type="molecule type" value="Genomic_DNA"/>
</dbReference>
<gene>
    <name evidence="1" type="ORF">GSI_13383</name>
</gene>
<comment type="caution">
    <text evidence="1">The sequence shown here is derived from an EMBL/GenBank/DDBJ whole genome shotgun (WGS) entry which is preliminary data.</text>
</comment>
<dbReference type="Proteomes" id="UP000230002">
    <property type="component" value="Unassembled WGS sequence"/>
</dbReference>
<name>A0A2G8RVF8_9APHY</name>
<keyword evidence="2" id="KW-1185">Reference proteome</keyword>
<evidence type="ECO:0008006" key="3">
    <source>
        <dbReference type="Google" id="ProtNLM"/>
    </source>
</evidence>
<evidence type="ECO:0000313" key="1">
    <source>
        <dbReference type="EMBL" id="PIL25493.1"/>
    </source>
</evidence>
<protein>
    <recommendedName>
        <fullName evidence="3">F-box domain-containing protein</fullName>
    </recommendedName>
</protein>
<sequence>MSMVPLEVHTLGDLDRSPALPVEVIERVVDFLHDDIHTLAVCSLICRALLPTTRKHIWSSVHIPVLHDRRPKTRRLAGFLALLDSNPDLPPYVRSLTWAWAASGGSTPAWSGFKRYRLWEKLPNVRALKFHRIAFFVIDPILELCRMFPCLEELVLDRVSAVAVGILRTSTQDQATYGTRKLKQLSISGAMSPRHVSALSEALLEEQLHSSLEILDLRCATYLSCRLGLYPSAKALPLLLTELAPHLRSCGIPIYSAEYNAPPPHLMSIATAIAAVIVVSQLLVVEPSGEQISPSAPVPRTESWLCYDSVLGAFTVGLSPCGAWFFGCVISNGYCGPHPWSGLSTLECAVIEGHGQDTGITDTWCWYCGVLGTLKKFSAIWRSG</sequence>
<evidence type="ECO:0000313" key="2">
    <source>
        <dbReference type="Proteomes" id="UP000230002"/>
    </source>
</evidence>